<feature type="non-terminal residue" evidence="2">
    <location>
        <position position="1"/>
    </location>
</feature>
<dbReference type="Pfam" id="PF05699">
    <property type="entry name" value="Dimer_Tnp_hAT"/>
    <property type="match status" value="1"/>
</dbReference>
<proteinExistence type="predicted"/>
<dbReference type="PANTHER" id="PTHR23272">
    <property type="entry name" value="BED FINGER-RELATED"/>
    <property type="match status" value="1"/>
</dbReference>
<feature type="domain" description="HAT C-terminal dimerisation" evidence="1">
    <location>
        <begin position="7"/>
        <end position="56"/>
    </location>
</feature>
<dbReference type="EMBL" id="AP008212">
    <property type="protein sequence ID" value="BAF19591.1"/>
    <property type="molecule type" value="Genomic_DNA"/>
</dbReference>
<dbReference type="GO" id="GO:0046983">
    <property type="term" value="F:protein dimerization activity"/>
    <property type="evidence" value="ECO:0007669"/>
    <property type="project" value="InterPro"/>
</dbReference>
<dbReference type="AlphaFoldDB" id="Q0DC32"/>
<reference evidence="3" key="2">
    <citation type="journal article" date="2008" name="Nucleic Acids Res.">
        <title>The rice annotation project database (RAP-DB): 2008 update.</title>
        <authorList>
            <consortium name="The rice annotation project (RAP)"/>
        </authorList>
    </citation>
    <scope>GENOME REANNOTATION</scope>
    <source>
        <strain evidence="3">cv. Nipponbare</strain>
    </source>
</reference>
<dbReference type="PANTHER" id="PTHR23272:SF187">
    <property type="entry name" value="AC9 TRANSPOSASE-RELATED"/>
    <property type="match status" value="1"/>
</dbReference>
<dbReference type="KEGG" id="dosa:Os06g0491800"/>
<evidence type="ECO:0000313" key="3">
    <source>
        <dbReference type="Proteomes" id="UP000000763"/>
    </source>
</evidence>
<dbReference type="Proteomes" id="UP000000763">
    <property type="component" value="Chromosome 6"/>
</dbReference>
<dbReference type="InterPro" id="IPR008906">
    <property type="entry name" value="HATC_C_dom"/>
</dbReference>
<sequence length="147" mass="17136">VSYSQFLTRLARDVLAIQVSTIASESAFSVGGRVIDPFRSSLDPEIVQALICTKDWTAASRKGGNVVGSILLRRTWRTWSRTSVPCCPWLMEQSKRQRQWNVLMRMALRQWMFEENVGQFNFQVTSNFKFPFQISVLLLHKWMRYVL</sequence>
<name>Q0DC32_ORYSJ</name>
<organism evidence="2 3">
    <name type="scientific">Oryza sativa subsp. japonica</name>
    <name type="common">Rice</name>
    <dbReference type="NCBI Taxonomy" id="39947"/>
    <lineage>
        <taxon>Eukaryota</taxon>
        <taxon>Viridiplantae</taxon>
        <taxon>Streptophyta</taxon>
        <taxon>Embryophyta</taxon>
        <taxon>Tracheophyta</taxon>
        <taxon>Spermatophyta</taxon>
        <taxon>Magnoliopsida</taxon>
        <taxon>Liliopsida</taxon>
        <taxon>Poales</taxon>
        <taxon>Poaceae</taxon>
        <taxon>BOP clade</taxon>
        <taxon>Oryzoideae</taxon>
        <taxon>Oryzeae</taxon>
        <taxon>Oryzinae</taxon>
        <taxon>Oryza</taxon>
        <taxon>Oryza sativa</taxon>
    </lineage>
</organism>
<dbReference type="SUPFAM" id="SSF53098">
    <property type="entry name" value="Ribonuclease H-like"/>
    <property type="match status" value="1"/>
</dbReference>
<dbReference type="InterPro" id="IPR012337">
    <property type="entry name" value="RNaseH-like_sf"/>
</dbReference>
<reference evidence="2 3" key="1">
    <citation type="journal article" date="2005" name="Nature">
        <title>The map-based sequence of the rice genome.</title>
        <authorList>
            <consortium name="International rice genome sequencing project (IRGSP)"/>
            <person name="Matsumoto T."/>
            <person name="Wu J."/>
            <person name="Kanamori H."/>
            <person name="Katayose Y."/>
            <person name="Fujisawa M."/>
            <person name="Namiki N."/>
            <person name="Mizuno H."/>
            <person name="Yamamoto K."/>
            <person name="Antonio B.A."/>
            <person name="Baba T."/>
            <person name="Sakata K."/>
            <person name="Nagamura Y."/>
            <person name="Aoki H."/>
            <person name="Arikawa K."/>
            <person name="Arita K."/>
            <person name="Bito T."/>
            <person name="Chiden Y."/>
            <person name="Fujitsuka N."/>
            <person name="Fukunaka R."/>
            <person name="Hamada M."/>
            <person name="Harada C."/>
            <person name="Hayashi A."/>
            <person name="Hijishita S."/>
            <person name="Honda M."/>
            <person name="Hosokawa S."/>
            <person name="Ichikawa Y."/>
            <person name="Idonuma A."/>
            <person name="Iijima M."/>
            <person name="Ikeda M."/>
            <person name="Ikeno M."/>
            <person name="Ito K."/>
            <person name="Ito S."/>
            <person name="Ito T."/>
            <person name="Ito Y."/>
            <person name="Ito Y."/>
            <person name="Iwabuchi A."/>
            <person name="Kamiya K."/>
            <person name="Karasawa W."/>
            <person name="Kurita K."/>
            <person name="Katagiri S."/>
            <person name="Kikuta A."/>
            <person name="Kobayashi H."/>
            <person name="Kobayashi N."/>
            <person name="Machita K."/>
            <person name="Maehara T."/>
            <person name="Masukawa M."/>
            <person name="Mizubayashi T."/>
            <person name="Mukai Y."/>
            <person name="Nagasaki H."/>
            <person name="Nagata Y."/>
            <person name="Naito S."/>
            <person name="Nakashima M."/>
            <person name="Nakama Y."/>
            <person name="Nakamichi Y."/>
            <person name="Nakamura M."/>
            <person name="Meguro A."/>
            <person name="Negishi M."/>
            <person name="Ohta I."/>
            <person name="Ohta T."/>
            <person name="Okamoto M."/>
            <person name="Ono N."/>
            <person name="Saji S."/>
            <person name="Sakaguchi M."/>
            <person name="Sakai K."/>
            <person name="Shibata M."/>
            <person name="Shimokawa T."/>
            <person name="Song J."/>
            <person name="Takazaki Y."/>
            <person name="Terasawa K."/>
            <person name="Tsugane M."/>
            <person name="Tsuji K."/>
            <person name="Ueda S."/>
            <person name="Waki K."/>
            <person name="Yamagata H."/>
            <person name="Yamamoto M."/>
            <person name="Yamamoto S."/>
            <person name="Yamane H."/>
            <person name="Yoshiki S."/>
            <person name="Yoshihara R."/>
            <person name="Yukawa K."/>
            <person name="Zhong H."/>
            <person name="Yano M."/>
            <person name="Yuan Q."/>
            <person name="Ouyang S."/>
            <person name="Liu J."/>
            <person name="Jones K.M."/>
            <person name="Gansberger K."/>
            <person name="Moffat K."/>
            <person name="Hill J."/>
            <person name="Bera J."/>
            <person name="Fadrosh D."/>
            <person name="Jin S."/>
            <person name="Johri S."/>
            <person name="Kim M."/>
            <person name="Overton L."/>
            <person name="Reardon M."/>
            <person name="Tsitrin T."/>
            <person name="Vuong H."/>
            <person name="Weaver B."/>
            <person name="Ciecko A."/>
            <person name="Tallon L."/>
            <person name="Jackson J."/>
            <person name="Pai G."/>
            <person name="Aken S.V."/>
            <person name="Utterback T."/>
            <person name="Reidmuller S."/>
            <person name="Feldblyum T."/>
            <person name="Hsiao J."/>
            <person name="Zismann V."/>
            <person name="Iobst S."/>
            <person name="de Vazeille A.R."/>
            <person name="Buell C.R."/>
            <person name="Ying K."/>
            <person name="Li Y."/>
            <person name="Lu T."/>
            <person name="Huang Y."/>
            <person name="Zhao Q."/>
            <person name="Feng Q."/>
            <person name="Zhang L."/>
            <person name="Zhu J."/>
            <person name="Weng Q."/>
            <person name="Mu J."/>
            <person name="Lu Y."/>
            <person name="Fan D."/>
            <person name="Liu Y."/>
            <person name="Guan J."/>
            <person name="Zhang Y."/>
            <person name="Yu S."/>
            <person name="Liu X."/>
            <person name="Zhang Y."/>
            <person name="Hong G."/>
            <person name="Han B."/>
            <person name="Choisne N."/>
            <person name="Demange N."/>
            <person name="Orjeda G."/>
            <person name="Samain S."/>
            <person name="Cattolico L."/>
            <person name="Pelletier E."/>
            <person name="Couloux A."/>
            <person name="Segurens B."/>
            <person name="Wincker P."/>
            <person name="D'Hont A."/>
            <person name="Scarpelli C."/>
            <person name="Weissenbach J."/>
            <person name="Salanoubat M."/>
            <person name="Quetier F."/>
            <person name="Yu Y."/>
            <person name="Kim H.R."/>
            <person name="Rambo T."/>
            <person name="Currie J."/>
            <person name="Collura K."/>
            <person name="Luo M."/>
            <person name="Yang T."/>
            <person name="Ammiraju J.S.S."/>
            <person name="Engler F."/>
            <person name="Soderlund C."/>
            <person name="Wing R.A."/>
            <person name="Palmer L.E."/>
            <person name="de la Bastide M."/>
            <person name="Spiegel L."/>
            <person name="Nascimento L."/>
            <person name="Zutavern T."/>
            <person name="O'Shaughnessy A."/>
            <person name="Dike S."/>
            <person name="Dedhia N."/>
            <person name="Preston R."/>
            <person name="Balija V."/>
            <person name="McCombie W.R."/>
            <person name="Chow T."/>
            <person name="Chen H."/>
            <person name="Chung M."/>
            <person name="Chen C."/>
            <person name="Shaw J."/>
            <person name="Wu H."/>
            <person name="Hsiao K."/>
            <person name="Chao Y."/>
            <person name="Chu M."/>
            <person name="Cheng C."/>
            <person name="Hour A."/>
            <person name="Lee P."/>
            <person name="Lin S."/>
            <person name="Lin Y."/>
            <person name="Liou J."/>
            <person name="Liu S."/>
            <person name="Hsing Y."/>
            <person name="Raghuvanshi S."/>
            <person name="Mohanty A."/>
            <person name="Bharti A.K."/>
            <person name="Gaur A."/>
            <person name="Gupta V."/>
            <person name="Kumar D."/>
            <person name="Ravi V."/>
            <person name="Vij S."/>
            <person name="Kapur A."/>
            <person name="Khurana P."/>
            <person name="Khurana P."/>
            <person name="Khurana J.P."/>
            <person name="Tyagi A.K."/>
            <person name="Gaikwad K."/>
            <person name="Singh A."/>
            <person name="Dalal V."/>
            <person name="Srivastava S."/>
            <person name="Dixit A."/>
            <person name="Pal A.K."/>
            <person name="Ghazi I.A."/>
            <person name="Yadav M."/>
            <person name="Pandit A."/>
            <person name="Bhargava A."/>
            <person name="Sureshbabu K."/>
            <person name="Batra K."/>
            <person name="Sharma T.R."/>
            <person name="Mohapatra T."/>
            <person name="Singh N.K."/>
            <person name="Messing J."/>
            <person name="Nelson A.B."/>
            <person name="Fuks G."/>
            <person name="Kavchok S."/>
            <person name="Keizer G."/>
            <person name="Linton E."/>
            <person name="Llaca V."/>
            <person name="Song R."/>
            <person name="Tanyolac B."/>
            <person name="Young S."/>
            <person name="Ho-Il K."/>
            <person name="Hahn J.H."/>
            <person name="Sangsakoo G."/>
            <person name="Vanavichit A."/>
            <person name="de Mattos Luiz.A.T."/>
            <person name="Zimmer P.D."/>
            <person name="Malone G."/>
            <person name="Dellagostin O."/>
            <person name="de Oliveira A.C."/>
            <person name="Bevan M."/>
            <person name="Bancroft I."/>
            <person name="Minx P."/>
            <person name="Cordum H."/>
            <person name="Wilson R."/>
            <person name="Cheng Z."/>
            <person name="Jin W."/>
            <person name="Jiang J."/>
            <person name="Leong S.A."/>
            <person name="Iwama H."/>
            <person name="Gojobori T."/>
            <person name="Itoh T."/>
            <person name="Niimura Y."/>
            <person name="Fujii Y."/>
            <person name="Habara T."/>
            <person name="Sakai H."/>
            <person name="Sato Y."/>
            <person name="Wilson G."/>
            <person name="Kumar K."/>
            <person name="McCouch S."/>
            <person name="Juretic N."/>
            <person name="Hoen D."/>
            <person name="Wright S."/>
            <person name="Bruskiewich R."/>
            <person name="Bureau T."/>
            <person name="Miyao A."/>
            <person name="Hirochika H."/>
            <person name="Nishikawa T."/>
            <person name="Kadowaki K."/>
            <person name="Sugiura M."/>
            <person name="Burr B."/>
            <person name="Sasaki T."/>
        </authorList>
    </citation>
    <scope>NUCLEOTIDE SEQUENCE [LARGE SCALE GENOMIC DNA]</scope>
    <source>
        <strain evidence="3">cv. Nipponbare</strain>
    </source>
</reference>
<evidence type="ECO:0000259" key="1">
    <source>
        <dbReference type="Pfam" id="PF05699"/>
    </source>
</evidence>
<gene>
    <name evidence="2" type="ordered locus">Os06g0491800</name>
</gene>
<protein>
    <submittedName>
        <fullName evidence="2">Os06g0491800 protein</fullName>
    </submittedName>
</protein>
<accession>Q0DC32</accession>
<evidence type="ECO:0000313" key="2">
    <source>
        <dbReference type="EMBL" id="BAF19591.1"/>
    </source>
</evidence>